<evidence type="ECO:0000313" key="2">
    <source>
        <dbReference type="EMBL" id="EOY24428.1"/>
    </source>
</evidence>
<organism evidence="2 3">
    <name type="scientific">Theobroma cacao</name>
    <name type="common">Cacao</name>
    <name type="synonym">Cocoa</name>
    <dbReference type="NCBI Taxonomy" id="3641"/>
    <lineage>
        <taxon>Eukaryota</taxon>
        <taxon>Viridiplantae</taxon>
        <taxon>Streptophyta</taxon>
        <taxon>Embryophyta</taxon>
        <taxon>Tracheophyta</taxon>
        <taxon>Spermatophyta</taxon>
        <taxon>Magnoliopsida</taxon>
        <taxon>eudicotyledons</taxon>
        <taxon>Gunneridae</taxon>
        <taxon>Pentapetalae</taxon>
        <taxon>rosids</taxon>
        <taxon>malvids</taxon>
        <taxon>Malvales</taxon>
        <taxon>Malvaceae</taxon>
        <taxon>Byttnerioideae</taxon>
        <taxon>Theobroma</taxon>
    </lineage>
</organism>
<feature type="region of interest" description="Disordered" evidence="1">
    <location>
        <begin position="116"/>
        <end position="148"/>
    </location>
</feature>
<dbReference type="HOGENOM" id="CLU_712520_0_0_1"/>
<dbReference type="OMA" id="YKDELEC"/>
<name>A0A061G4T7_THECC</name>
<reference evidence="2 3" key="1">
    <citation type="journal article" date="2013" name="Genome Biol.">
        <title>The genome sequence of the most widely cultivated cacao type and its use to identify candidate genes regulating pod color.</title>
        <authorList>
            <person name="Motamayor J.C."/>
            <person name="Mockaitis K."/>
            <person name="Schmutz J."/>
            <person name="Haiminen N."/>
            <person name="Iii D.L."/>
            <person name="Cornejo O."/>
            <person name="Findley S.D."/>
            <person name="Zheng P."/>
            <person name="Utro F."/>
            <person name="Royaert S."/>
            <person name="Saski C."/>
            <person name="Jenkins J."/>
            <person name="Podicheti R."/>
            <person name="Zhao M."/>
            <person name="Scheffler B.E."/>
            <person name="Stack J.C."/>
            <person name="Feltus F.A."/>
            <person name="Mustiga G.M."/>
            <person name="Amores F."/>
            <person name="Phillips W."/>
            <person name="Marelli J.P."/>
            <person name="May G.D."/>
            <person name="Shapiro H."/>
            <person name="Ma J."/>
            <person name="Bustamante C.D."/>
            <person name="Schnell R.J."/>
            <person name="Main D."/>
            <person name="Gilbert D."/>
            <person name="Parida L."/>
            <person name="Kuhn D.N."/>
        </authorList>
    </citation>
    <scope>NUCLEOTIDE SEQUENCE [LARGE SCALE GENOMIC DNA]</scope>
    <source>
        <strain evidence="3">cv. Matina 1-6</strain>
    </source>
</reference>
<feature type="region of interest" description="Disordered" evidence="1">
    <location>
        <begin position="365"/>
        <end position="388"/>
    </location>
</feature>
<proteinExistence type="predicted"/>
<dbReference type="AlphaFoldDB" id="A0A061G4T7"/>
<feature type="region of interest" description="Disordered" evidence="1">
    <location>
        <begin position="325"/>
        <end position="346"/>
    </location>
</feature>
<dbReference type="Proteomes" id="UP000026915">
    <property type="component" value="Chromosome 3"/>
</dbReference>
<keyword evidence="3" id="KW-1185">Reference proteome</keyword>
<evidence type="ECO:0000313" key="3">
    <source>
        <dbReference type="Proteomes" id="UP000026915"/>
    </source>
</evidence>
<feature type="region of interest" description="Disordered" evidence="1">
    <location>
        <begin position="58"/>
        <end position="104"/>
    </location>
</feature>
<evidence type="ECO:0000256" key="1">
    <source>
        <dbReference type="SAM" id="MobiDB-lite"/>
    </source>
</evidence>
<dbReference type="EMBL" id="CM001881">
    <property type="protein sequence ID" value="EOY24428.1"/>
    <property type="molecule type" value="Genomic_DNA"/>
</dbReference>
<accession>A0A061G4T7</accession>
<sequence>MRMIPVFRDYPKGCSPRGRFATQFSQHLVQSESPSSSSLYDSESEDLVASLFDDALESVSSAEVEGKDGSQALDTTSPIDQLETSDHEATEFPEEVVSESMPTDYAPRKKVLAIRGYPRGCGPKGKSQTPLSEDLESEGPDSSLWSGSELEVSLSKKGLDSITSAERETPKALDEIEHIDLKETSESLEEAKLVFSSSWYDLESEDSMVSIYNYSLESVALSEEEQGIDMPKVVDSMGLIDQSETSEPEDPFLPPKTIDLVTMDSPKGCRRRCPQVRDENILEATTFETNGLNHELSDAEDPSLIVLSDSEGSCSTNTCRSNLQESENLSGQCSNQFQEKGPSRTEHRVPKLIVTGWMAARNCPWRERKRASRSNTTRDANSSKRKKH</sequence>
<feature type="compositionally biased region" description="Polar residues" evidence="1">
    <location>
        <begin position="325"/>
        <end position="338"/>
    </location>
</feature>
<dbReference type="InParanoid" id="A0A061G4T7"/>
<protein>
    <submittedName>
        <fullName evidence="2">Uncharacterized protein</fullName>
    </submittedName>
</protein>
<dbReference type="Gramene" id="EOY24428">
    <property type="protein sequence ID" value="EOY24428"/>
    <property type="gene ID" value="TCM_016033"/>
</dbReference>
<gene>
    <name evidence="2" type="ORF">TCM_016033</name>
</gene>